<dbReference type="InParanoid" id="A0A1X7T2S6"/>
<evidence type="ECO:0000313" key="1">
    <source>
        <dbReference type="EnsemblMetazoa" id="Aqu2.1.08534_001"/>
    </source>
</evidence>
<accession>A0A1X7T2S6</accession>
<proteinExistence type="predicted"/>
<dbReference type="AlphaFoldDB" id="A0A1X7T2S6"/>
<reference evidence="1" key="1">
    <citation type="submission" date="2017-05" db="UniProtKB">
        <authorList>
            <consortium name="EnsemblMetazoa"/>
        </authorList>
    </citation>
    <scope>IDENTIFICATION</scope>
</reference>
<dbReference type="EnsemblMetazoa" id="Aqu2.1.08534_001">
    <property type="protein sequence ID" value="Aqu2.1.08534_001"/>
    <property type="gene ID" value="Aqu2.1.08534"/>
</dbReference>
<sequence>MNQKDVSRLCSEASYQSTIAELPLLCPWLRATTHTLSLAEHNDKLSVFNKKIKKYIQELKSHTPIEHVDYAALSEIGTELAQ</sequence>
<organism evidence="1">
    <name type="scientific">Amphimedon queenslandica</name>
    <name type="common">Sponge</name>
    <dbReference type="NCBI Taxonomy" id="400682"/>
    <lineage>
        <taxon>Eukaryota</taxon>
        <taxon>Metazoa</taxon>
        <taxon>Porifera</taxon>
        <taxon>Demospongiae</taxon>
        <taxon>Heteroscleromorpha</taxon>
        <taxon>Haplosclerida</taxon>
        <taxon>Niphatidae</taxon>
        <taxon>Amphimedon</taxon>
    </lineage>
</organism>
<name>A0A1X7T2S6_AMPQE</name>
<protein>
    <submittedName>
        <fullName evidence="1">Uncharacterized protein</fullName>
    </submittedName>
</protein>